<dbReference type="PROSITE" id="PS50883">
    <property type="entry name" value="EAL"/>
    <property type="match status" value="1"/>
</dbReference>
<reference evidence="3" key="1">
    <citation type="submission" date="2013-09" db="EMBL/GenBank/DDBJ databases">
        <title>The Genome Sequence of Enterobacter cloacae BWH 31.</title>
        <authorList>
            <consortium name="The Broad Institute Genomics Platform"/>
            <consortium name="The Broad Institute Genome Sequencing Center for Infectious Disease"/>
            <person name="Murphy C."/>
            <person name="Cosimi L."/>
            <person name="Cerqueira G."/>
            <person name="Feldgarden M."/>
            <person name="Hung D."/>
            <person name="Onderdonk A.B."/>
            <person name="Ferraro M.J."/>
            <person name="Hooper D."/>
            <person name="Dekker J."/>
            <person name="O'Brien T."/>
            <person name="Huang S."/>
            <person name="Quan V."/>
            <person name="Ernst C."/>
            <person name="Delaney M."/>
            <person name="DuBois A."/>
            <person name="Young S.K."/>
            <person name="Zeng Q."/>
            <person name="Gargeya S."/>
            <person name="Fitzgerald M."/>
            <person name="Abouelleil A."/>
            <person name="Alvarado L."/>
            <person name="Berlin A.M."/>
            <person name="Chapman S.B."/>
            <person name="Gainer-Dewar J."/>
            <person name="Goldberg J."/>
            <person name="Gnerre S."/>
            <person name="Griggs A."/>
            <person name="Gujja S."/>
            <person name="Hansen M."/>
            <person name="Howarth C."/>
            <person name="Imamovic A."/>
            <person name="Ireland A."/>
            <person name="Larimer J."/>
            <person name="McCowan C."/>
            <person name="Murphy C."/>
            <person name="Pearson M."/>
            <person name="Poon T.W."/>
            <person name="Priest M."/>
            <person name="Roberts A."/>
            <person name="Saif S."/>
            <person name="Shea T."/>
            <person name="Sykes S."/>
            <person name="Wortman J."/>
            <person name="Nusbaum C."/>
            <person name="Birren B."/>
        </authorList>
    </citation>
    <scope>NUCLEOTIDE SEQUENCE [LARGE SCALE GENOMIC DNA]</scope>
    <source>
        <strain evidence="3">BWH 31</strain>
    </source>
</reference>
<organism evidence="2 3">
    <name type="scientific">Enterobacter asburiae</name>
    <dbReference type="NCBI Taxonomy" id="61645"/>
    <lineage>
        <taxon>Bacteria</taxon>
        <taxon>Pseudomonadati</taxon>
        <taxon>Pseudomonadota</taxon>
        <taxon>Gammaproteobacteria</taxon>
        <taxon>Enterobacterales</taxon>
        <taxon>Enterobacteriaceae</taxon>
        <taxon>Enterobacter</taxon>
        <taxon>Enterobacter cloacae complex</taxon>
    </lineage>
</organism>
<proteinExistence type="predicted"/>
<sequence length="231" mass="26468">MIITSFIAEPIMTTSGQLVGCELLTRFHCQDLPVLNSKYFIMAMDNERKRELLTRQLQAIELRASWFRDHRLFCTVNVDTLQARLCVYDSGITHLLDKLEFVRLEISEDFEGLELGIDHPVLRTMLNVGYRLFLDDLGSGRANVAALTTGCYEAVKIDRAFYREEVQKPTFNVLMKNIMNYCPYVIVEGVEQRQELPVLRDAGVTAVQGYLYRSVPFDKITTLSNTIVNTL</sequence>
<dbReference type="InterPro" id="IPR035919">
    <property type="entry name" value="EAL_sf"/>
</dbReference>
<dbReference type="PANTHER" id="PTHR33121">
    <property type="entry name" value="CYCLIC DI-GMP PHOSPHODIESTERASE PDEF"/>
    <property type="match status" value="1"/>
</dbReference>
<evidence type="ECO:0000259" key="1">
    <source>
        <dbReference type="PROSITE" id="PS50883"/>
    </source>
</evidence>
<dbReference type="Gene3D" id="3.20.20.450">
    <property type="entry name" value="EAL domain"/>
    <property type="match status" value="1"/>
</dbReference>
<evidence type="ECO:0000313" key="3">
    <source>
        <dbReference type="Proteomes" id="UP000017391"/>
    </source>
</evidence>
<dbReference type="SUPFAM" id="SSF141868">
    <property type="entry name" value="EAL domain-like"/>
    <property type="match status" value="1"/>
</dbReference>
<name>A0ABC9UEF4_ENTAS</name>
<feature type="domain" description="EAL" evidence="1">
    <location>
        <begin position="1"/>
        <end position="229"/>
    </location>
</feature>
<dbReference type="RefSeq" id="WP_023292990.1">
    <property type="nucleotide sequence ID" value="NZ_CAIZTE010000008.1"/>
</dbReference>
<dbReference type="AlphaFoldDB" id="A0ABC9UEF4"/>
<gene>
    <name evidence="2" type="ORF">L402_02765</name>
</gene>
<dbReference type="InterPro" id="IPR050706">
    <property type="entry name" value="Cyclic-di-GMP_PDE-like"/>
</dbReference>
<protein>
    <recommendedName>
        <fullName evidence="1">EAL domain-containing protein</fullName>
    </recommendedName>
</protein>
<dbReference type="Proteomes" id="UP000017391">
    <property type="component" value="Unassembled WGS sequence"/>
</dbReference>
<dbReference type="SMART" id="SM00052">
    <property type="entry name" value="EAL"/>
    <property type="match status" value="1"/>
</dbReference>
<dbReference type="InterPro" id="IPR001633">
    <property type="entry name" value="EAL_dom"/>
</dbReference>
<accession>A0ABC9UEF4</accession>
<dbReference type="PANTHER" id="PTHR33121:SF78">
    <property type="entry name" value="CYCLIC DI-GMP PHOSPHODIESTERASE PDEH"/>
    <property type="match status" value="1"/>
</dbReference>
<evidence type="ECO:0000313" key="2">
    <source>
        <dbReference type="EMBL" id="ESM33120.1"/>
    </source>
</evidence>
<comment type="caution">
    <text evidence="2">The sequence shown here is derived from an EMBL/GenBank/DDBJ whole genome shotgun (WGS) entry which is preliminary data.</text>
</comment>
<dbReference type="EMBL" id="AYIP01000009">
    <property type="protein sequence ID" value="ESM33120.1"/>
    <property type="molecule type" value="Genomic_DNA"/>
</dbReference>
<dbReference type="Pfam" id="PF00563">
    <property type="entry name" value="EAL"/>
    <property type="match status" value="1"/>
</dbReference>